<evidence type="ECO:0000313" key="2">
    <source>
        <dbReference type="EMBL" id="SHH89789.1"/>
    </source>
</evidence>
<dbReference type="STRING" id="1121316.SAMN02745207_03058"/>
<keyword evidence="1" id="KW-0479">Metal-binding</keyword>
<dbReference type="Gene3D" id="1.10.340.30">
    <property type="entry name" value="Hypothetical protein, domain 2"/>
    <property type="match status" value="1"/>
</dbReference>
<gene>
    <name evidence="2" type="ORF">SAMN02745207_03058</name>
</gene>
<keyword evidence="3" id="KW-1185">Reference proteome</keyword>
<protein>
    <submittedName>
        <fullName evidence="2">DNA-3-methyladenine glycosylase I</fullName>
    </submittedName>
</protein>
<keyword evidence="1" id="KW-0862">Zinc</keyword>
<dbReference type="GO" id="GO:0006284">
    <property type="term" value="P:base-excision repair"/>
    <property type="evidence" value="ECO:0007669"/>
    <property type="project" value="InterPro"/>
</dbReference>
<accession>A0A1M5WQK9</accession>
<dbReference type="GO" id="GO:0046872">
    <property type="term" value="F:metal ion binding"/>
    <property type="evidence" value="ECO:0007669"/>
    <property type="project" value="UniProtKB-KW"/>
</dbReference>
<dbReference type="SUPFAM" id="SSF48150">
    <property type="entry name" value="DNA-glycosylase"/>
    <property type="match status" value="1"/>
</dbReference>
<dbReference type="InterPro" id="IPR052891">
    <property type="entry name" value="DNA-3mA_glycosylase"/>
</dbReference>
<dbReference type="PANTHER" id="PTHR30037">
    <property type="entry name" value="DNA-3-METHYLADENINE GLYCOSYLASE 1"/>
    <property type="match status" value="1"/>
</dbReference>
<reference evidence="2 3" key="1">
    <citation type="submission" date="2016-11" db="EMBL/GenBank/DDBJ databases">
        <authorList>
            <person name="Jaros S."/>
            <person name="Januszkiewicz K."/>
            <person name="Wedrychowicz H."/>
        </authorList>
    </citation>
    <scope>NUCLEOTIDE SEQUENCE [LARGE SCALE GENOMIC DNA]</scope>
    <source>
        <strain evidence="2 3">DSM 8605</strain>
    </source>
</reference>
<feature type="binding site" evidence="1">
    <location>
        <position position="19"/>
    </location>
    <ligand>
        <name>Zn(2+)</name>
        <dbReference type="ChEBI" id="CHEBI:29105"/>
    </ligand>
</feature>
<sequence>MKRCNWKNLDRSETYKEYHDNEWGVASYGDDYLFEMLILESFHCGLSWLIILNKREAFKEAFDNFNPSIIKDYGETKVEELLSNKEIVRNEAKIRATINNALCFLKVQQEFGTFCEYIWSFTNNQIVYLEDDKIVQTNDLSDKVSKDLKKRGFKFMGSVTTYSYLEAIGIMNNHISDCIKNYKNQ</sequence>
<proteinExistence type="predicted"/>
<dbReference type="Proteomes" id="UP000184447">
    <property type="component" value="Unassembled WGS sequence"/>
</dbReference>
<organism evidence="2 3">
    <name type="scientific">Clostridium grantii DSM 8605</name>
    <dbReference type="NCBI Taxonomy" id="1121316"/>
    <lineage>
        <taxon>Bacteria</taxon>
        <taxon>Bacillati</taxon>
        <taxon>Bacillota</taxon>
        <taxon>Clostridia</taxon>
        <taxon>Eubacteriales</taxon>
        <taxon>Clostridiaceae</taxon>
        <taxon>Clostridium</taxon>
    </lineage>
</organism>
<feature type="binding site" evidence="1">
    <location>
        <position position="4"/>
    </location>
    <ligand>
        <name>Zn(2+)</name>
        <dbReference type="ChEBI" id="CHEBI:29105"/>
    </ligand>
</feature>
<dbReference type="PANTHER" id="PTHR30037:SF4">
    <property type="entry name" value="DNA-3-METHYLADENINE GLYCOSYLASE I"/>
    <property type="match status" value="1"/>
</dbReference>
<feature type="binding site" evidence="1">
    <location>
        <position position="178"/>
    </location>
    <ligand>
        <name>Zn(2+)</name>
        <dbReference type="ChEBI" id="CHEBI:29105"/>
    </ligand>
</feature>
<dbReference type="AlphaFoldDB" id="A0A1M5WQK9"/>
<dbReference type="OrthoDB" id="9807664at2"/>
<dbReference type="RefSeq" id="WP_073339349.1">
    <property type="nucleotide sequence ID" value="NZ_FQXM01000019.1"/>
</dbReference>
<feature type="binding site" evidence="1">
    <location>
        <position position="174"/>
    </location>
    <ligand>
        <name>Zn(2+)</name>
        <dbReference type="ChEBI" id="CHEBI:29105"/>
    </ligand>
</feature>
<dbReference type="InterPro" id="IPR005019">
    <property type="entry name" value="Adenine_glyco"/>
</dbReference>
<evidence type="ECO:0000256" key="1">
    <source>
        <dbReference type="PIRSR" id="PIRSR605019-1"/>
    </source>
</evidence>
<evidence type="ECO:0000313" key="3">
    <source>
        <dbReference type="Proteomes" id="UP000184447"/>
    </source>
</evidence>
<dbReference type="InterPro" id="IPR011257">
    <property type="entry name" value="DNA_glycosylase"/>
</dbReference>
<dbReference type="EMBL" id="FQXM01000019">
    <property type="protein sequence ID" value="SHH89789.1"/>
    <property type="molecule type" value="Genomic_DNA"/>
</dbReference>
<dbReference type="GO" id="GO:0008725">
    <property type="term" value="F:DNA-3-methyladenine glycosylase activity"/>
    <property type="evidence" value="ECO:0007669"/>
    <property type="project" value="InterPro"/>
</dbReference>
<name>A0A1M5WQK9_9CLOT</name>
<dbReference type="Pfam" id="PF03352">
    <property type="entry name" value="Adenine_glyco"/>
    <property type="match status" value="1"/>
</dbReference>